<evidence type="ECO:0000313" key="2">
    <source>
        <dbReference type="Proteomes" id="UP000095282"/>
    </source>
</evidence>
<feature type="domain" description="Sdz-33 F-box" evidence="1">
    <location>
        <begin position="121"/>
        <end position="177"/>
    </location>
</feature>
<name>A0A1I7TMM8_9PELO</name>
<dbReference type="PANTHER" id="PTHR21503">
    <property type="entry name" value="F-BOX-CONTAINING HYPOTHETICAL PROTEIN C.ELEGANS"/>
    <property type="match status" value="1"/>
</dbReference>
<sequence length="265" mass="31362">MGYCTLPLGADYCFKYERSQEKTFDCWFIALLFIMQEHSIPWWTRRIQVQTEDDVQEIRKECAIEYLKIGNTVFGIQKDNKDNSIHLYSNKDQLTGLEIITEFVSDFLDLPIDDLSVYPLDTDCLHFSNESWMTIQNLMEVDCGFLFMPKESRLVNEDMNLFLNHWMNGGNPKLRRIFLRLKHFDLDTILNGIEGKWRKNHNWITYNSFDETECKLPSSSFEIRRNDGTIASIVSSGLFERRGFYLFVWPDYKGLPYPLDSNYNE</sequence>
<dbReference type="Proteomes" id="UP000095282">
    <property type="component" value="Unplaced"/>
</dbReference>
<dbReference type="AlphaFoldDB" id="A0A1I7TMM8"/>
<evidence type="ECO:0000259" key="1">
    <source>
        <dbReference type="Pfam" id="PF07735"/>
    </source>
</evidence>
<dbReference type="InterPro" id="IPR012885">
    <property type="entry name" value="F-box_Sdz-33"/>
</dbReference>
<dbReference type="WBParaSite" id="Csp11.Scaffold628.g7435.t2">
    <property type="protein sequence ID" value="Csp11.Scaffold628.g7435.t2"/>
    <property type="gene ID" value="Csp11.Scaffold628.g7435"/>
</dbReference>
<dbReference type="Pfam" id="PF07735">
    <property type="entry name" value="FBA_2"/>
    <property type="match status" value="1"/>
</dbReference>
<evidence type="ECO:0000313" key="3">
    <source>
        <dbReference type="WBParaSite" id="Csp11.Scaffold628.g7435.t2"/>
    </source>
</evidence>
<keyword evidence="2" id="KW-1185">Reference proteome</keyword>
<reference evidence="3" key="1">
    <citation type="submission" date="2016-11" db="UniProtKB">
        <authorList>
            <consortium name="WormBaseParasite"/>
        </authorList>
    </citation>
    <scope>IDENTIFICATION</scope>
</reference>
<dbReference type="PANTHER" id="PTHR21503:SF48">
    <property type="entry name" value="F-BOX ASSOCIATED DOMAIN-CONTAINING PROTEIN-RELATED"/>
    <property type="match status" value="1"/>
</dbReference>
<accession>A0A1I7TMM8</accession>
<organism evidence="2 3">
    <name type="scientific">Caenorhabditis tropicalis</name>
    <dbReference type="NCBI Taxonomy" id="1561998"/>
    <lineage>
        <taxon>Eukaryota</taxon>
        <taxon>Metazoa</taxon>
        <taxon>Ecdysozoa</taxon>
        <taxon>Nematoda</taxon>
        <taxon>Chromadorea</taxon>
        <taxon>Rhabditida</taxon>
        <taxon>Rhabditina</taxon>
        <taxon>Rhabditomorpha</taxon>
        <taxon>Rhabditoidea</taxon>
        <taxon>Rhabditidae</taxon>
        <taxon>Peloderinae</taxon>
        <taxon>Caenorhabditis</taxon>
    </lineage>
</organism>
<proteinExistence type="predicted"/>
<protein>
    <submittedName>
        <fullName evidence="3">FBA_2 domain-containing protein</fullName>
    </submittedName>
</protein>